<comment type="caution">
    <text evidence="2">The sequence shown here is derived from an EMBL/GenBank/DDBJ whole genome shotgun (WGS) entry which is preliminary data.</text>
</comment>
<accession>A0ABV4E5S7</accession>
<protein>
    <submittedName>
        <fullName evidence="2">N-acetyltransferase family protein</fullName>
    </submittedName>
</protein>
<organism evidence="2 3">
    <name type="scientific">Erwinia aeris</name>
    <dbReference type="NCBI Taxonomy" id="3239803"/>
    <lineage>
        <taxon>Bacteria</taxon>
        <taxon>Pseudomonadati</taxon>
        <taxon>Pseudomonadota</taxon>
        <taxon>Gammaproteobacteria</taxon>
        <taxon>Enterobacterales</taxon>
        <taxon>Erwiniaceae</taxon>
        <taxon>Erwinia</taxon>
    </lineage>
</organism>
<keyword evidence="3" id="KW-1185">Reference proteome</keyword>
<dbReference type="Pfam" id="PF00583">
    <property type="entry name" value="Acetyltransf_1"/>
    <property type="match status" value="1"/>
</dbReference>
<proteinExistence type="predicted"/>
<dbReference type="InterPro" id="IPR000182">
    <property type="entry name" value="GNAT_dom"/>
</dbReference>
<dbReference type="InterPro" id="IPR016181">
    <property type="entry name" value="Acyl_CoA_acyltransferase"/>
</dbReference>
<evidence type="ECO:0000313" key="2">
    <source>
        <dbReference type="EMBL" id="MEY8770275.1"/>
    </source>
</evidence>
<dbReference type="RefSeq" id="WP_253455696.1">
    <property type="nucleotide sequence ID" value="NZ_JBGFFX010000003.1"/>
</dbReference>
<evidence type="ECO:0000259" key="1">
    <source>
        <dbReference type="Pfam" id="PF00583"/>
    </source>
</evidence>
<dbReference type="Gene3D" id="3.40.630.30">
    <property type="match status" value="1"/>
</dbReference>
<feature type="domain" description="N-acetyltransferase" evidence="1">
    <location>
        <begin position="32"/>
        <end position="170"/>
    </location>
</feature>
<dbReference type="EMBL" id="JBGFFX010000003">
    <property type="protein sequence ID" value="MEY8770275.1"/>
    <property type="molecule type" value="Genomic_DNA"/>
</dbReference>
<dbReference type="Proteomes" id="UP001565243">
    <property type="component" value="Unassembled WGS sequence"/>
</dbReference>
<name>A0ABV4E5S7_9GAMM</name>
<sequence>MMKNCAENITYRLATHDDIAGVKQLLERHHVKNLNSDQRENGFVTTDMTEQQLQDLSDRENGVTIAYDEKEKKVVGLLLGASWFFLKPWPMFDYMASILKDYSFNGEALSADTSYQYGPVCIDVAYRSQGIGEKLLAHQRKVFASRYKHTVTFVNVLNPRSYAFHHRNNFEDLGFFEFNSNKYYMLAINTAE</sequence>
<dbReference type="SUPFAM" id="SSF55729">
    <property type="entry name" value="Acyl-CoA N-acyltransferases (Nat)"/>
    <property type="match status" value="1"/>
</dbReference>
<gene>
    <name evidence="2" type="ORF">AB6T85_07530</name>
</gene>
<reference evidence="2 3" key="1">
    <citation type="submission" date="2024-07" db="EMBL/GenBank/DDBJ databases">
        <authorList>
            <person name="Hebao G."/>
        </authorList>
    </citation>
    <scope>NUCLEOTIDE SEQUENCE [LARGE SCALE GENOMIC DNA]</scope>
    <source>
        <strain evidence="2 3">ACCC 02193</strain>
    </source>
</reference>
<evidence type="ECO:0000313" key="3">
    <source>
        <dbReference type="Proteomes" id="UP001565243"/>
    </source>
</evidence>